<name>A0A5B7IIT2_PORTR</name>
<comment type="caution">
    <text evidence="2">The sequence shown here is derived from an EMBL/GenBank/DDBJ whole genome shotgun (WGS) entry which is preliminary data.</text>
</comment>
<evidence type="ECO:0000313" key="2">
    <source>
        <dbReference type="EMBL" id="MPC82195.1"/>
    </source>
</evidence>
<evidence type="ECO:0000256" key="1">
    <source>
        <dbReference type="SAM" id="MobiDB-lite"/>
    </source>
</evidence>
<feature type="region of interest" description="Disordered" evidence="1">
    <location>
        <begin position="65"/>
        <end position="87"/>
    </location>
</feature>
<dbReference type="Proteomes" id="UP000324222">
    <property type="component" value="Unassembled WGS sequence"/>
</dbReference>
<sequence length="87" mass="9596">MTTCKVRPVTRCLPFRDMLLFPAEPYSFMPNPLSPCHGPLLPPPAPFVTLPPHLTLTCPRNAHGRHASCPLPPLPRSLAPDRHSLLS</sequence>
<dbReference type="AlphaFoldDB" id="A0A5B7IIT2"/>
<gene>
    <name evidence="2" type="ORF">E2C01_076843</name>
</gene>
<protein>
    <submittedName>
        <fullName evidence="2">Uncharacterized protein</fullName>
    </submittedName>
</protein>
<keyword evidence="3" id="KW-1185">Reference proteome</keyword>
<proteinExistence type="predicted"/>
<evidence type="ECO:0000313" key="3">
    <source>
        <dbReference type="Proteomes" id="UP000324222"/>
    </source>
</evidence>
<dbReference type="EMBL" id="VSRR010059096">
    <property type="protein sequence ID" value="MPC82195.1"/>
    <property type="molecule type" value="Genomic_DNA"/>
</dbReference>
<organism evidence="2 3">
    <name type="scientific">Portunus trituberculatus</name>
    <name type="common">Swimming crab</name>
    <name type="synonym">Neptunus trituberculatus</name>
    <dbReference type="NCBI Taxonomy" id="210409"/>
    <lineage>
        <taxon>Eukaryota</taxon>
        <taxon>Metazoa</taxon>
        <taxon>Ecdysozoa</taxon>
        <taxon>Arthropoda</taxon>
        <taxon>Crustacea</taxon>
        <taxon>Multicrustacea</taxon>
        <taxon>Malacostraca</taxon>
        <taxon>Eumalacostraca</taxon>
        <taxon>Eucarida</taxon>
        <taxon>Decapoda</taxon>
        <taxon>Pleocyemata</taxon>
        <taxon>Brachyura</taxon>
        <taxon>Eubrachyura</taxon>
        <taxon>Portunoidea</taxon>
        <taxon>Portunidae</taxon>
        <taxon>Portuninae</taxon>
        <taxon>Portunus</taxon>
    </lineage>
</organism>
<reference evidence="2 3" key="1">
    <citation type="submission" date="2019-05" db="EMBL/GenBank/DDBJ databases">
        <title>Another draft genome of Portunus trituberculatus and its Hox gene families provides insights of decapod evolution.</title>
        <authorList>
            <person name="Jeong J.-H."/>
            <person name="Song I."/>
            <person name="Kim S."/>
            <person name="Choi T."/>
            <person name="Kim D."/>
            <person name="Ryu S."/>
            <person name="Kim W."/>
        </authorList>
    </citation>
    <scope>NUCLEOTIDE SEQUENCE [LARGE SCALE GENOMIC DNA]</scope>
    <source>
        <tissue evidence="2">Muscle</tissue>
    </source>
</reference>
<accession>A0A5B7IIT2</accession>